<dbReference type="InterPro" id="IPR000668">
    <property type="entry name" value="Peptidase_C1A_C"/>
</dbReference>
<keyword evidence="3" id="KW-0732">Signal</keyword>
<feature type="region of interest" description="Disordered" evidence="2">
    <location>
        <begin position="529"/>
        <end position="940"/>
    </location>
</feature>
<dbReference type="SMART" id="SM00848">
    <property type="entry name" value="Inhibitor_I29"/>
    <property type="match status" value="1"/>
</dbReference>
<comment type="similarity">
    <text evidence="1">Belongs to the peptidase C1 family.</text>
</comment>
<dbReference type="CDD" id="cd02248">
    <property type="entry name" value="Peptidase_C1A"/>
    <property type="match status" value="1"/>
</dbReference>
<dbReference type="PANTHER" id="PTHR12411">
    <property type="entry name" value="CYSTEINE PROTEASE FAMILY C1-RELATED"/>
    <property type="match status" value="1"/>
</dbReference>
<dbReference type="InterPro" id="IPR039417">
    <property type="entry name" value="Peptidase_C1A_papain-like"/>
</dbReference>
<dbReference type="SMART" id="SM00645">
    <property type="entry name" value="Pept_C1"/>
    <property type="match status" value="1"/>
</dbReference>
<proteinExistence type="inferred from homology"/>
<protein>
    <submittedName>
        <fullName evidence="6">Uncharacterized protein</fullName>
    </submittedName>
</protein>
<organism evidence="6 7">
    <name type="scientific">Anaeramoeba flamelloides</name>
    <dbReference type="NCBI Taxonomy" id="1746091"/>
    <lineage>
        <taxon>Eukaryota</taxon>
        <taxon>Metamonada</taxon>
        <taxon>Anaeramoebidae</taxon>
        <taxon>Anaeramoeba</taxon>
    </lineage>
</organism>
<evidence type="ECO:0000259" key="5">
    <source>
        <dbReference type="SMART" id="SM00848"/>
    </source>
</evidence>
<dbReference type="SUPFAM" id="SSF54001">
    <property type="entry name" value="Cysteine proteinases"/>
    <property type="match status" value="1"/>
</dbReference>
<keyword evidence="7" id="KW-1185">Reference proteome</keyword>
<feature type="chain" id="PRO_5045789179" evidence="3">
    <location>
        <begin position="23"/>
        <end position="940"/>
    </location>
</feature>
<dbReference type="InterPro" id="IPR038765">
    <property type="entry name" value="Papain-like_cys_pep_sf"/>
</dbReference>
<name>A0ABQ8XYH2_9EUKA</name>
<evidence type="ECO:0000256" key="1">
    <source>
        <dbReference type="ARBA" id="ARBA00008455"/>
    </source>
</evidence>
<evidence type="ECO:0000259" key="4">
    <source>
        <dbReference type="SMART" id="SM00645"/>
    </source>
</evidence>
<feature type="compositionally biased region" description="Low complexity" evidence="2">
    <location>
        <begin position="552"/>
        <end position="775"/>
    </location>
</feature>
<evidence type="ECO:0000256" key="2">
    <source>
        <dbReference type="SAM" id="MobiDB-lite"/>
    </source>
</evidence>
<evidence type="ECO:0000313" key="7">
    <source>
        <dbReference type="Proteomes" id="UP001150062"/>
    </source>
</evidence>
<feature type="signal peptide" evidence="3">
    <location>
        <begin position="1"/>
        <end position="22"/>
    </location>
</feature>
<reference evidence="6" key="1">
    <citation type="submission" date="2022-08" db="EMBL/GenBank/DDBJ databases">
        <title>Novel sulfate-reducing endosymbionts in the free-living metamonad Anaeramoeba.</title>
        <authorList>
            <person name="Jerlstrom-Hultqvist J."/>
            <person name="Cepicka I."/>
            <person name="Gallot-Lavallee L."/>
            <person name="Salas-Leiva D."/>
            <person name="Curtis B.A."/>
            <person name="Zahonova K."/>
            <person name="Pipaliya S."/>
            <person name="Dacks J."/>
            <person name="Roger A.J."/>
        </authorList>
    </citation>
    <scope>NUCLEOTIDE SEQUENCE</scope>
    <source>
        <strain evidence="6">Schooner1</strain>
    </source>
</reference>
<accession>A0ABQ8XYH2</accession>
<comment type="caution">
    <text evidence="6">The sequence shown here is derived from an EMBL/GenBank/DDBJ whole genome shotgun (WGS) entry which is preliminary data.</text>
</comment>
<evidence type="ECO:0000256" key="3">
    <source>
        <dbReference type="SAM" id="SignalP"/>
    </source>
</evidence>
<dbReference type="Proteomes" id="UP001150062">
    <property type="component" value="Unassembled WGS sequence"/>
</dbReference>
<gene>
    <name evidence="6" type="ORF">M0813_26662</name>
</gene>
<dbReference type="EMBL" id="JAOAOG010000239">
    <property type="protein sequence ID" value="KAJ6237109.1"/>
    <property type="molecule type" value="Genomic_DNA"/>
</dbReference>
<dbReference type="InterPro" id="IPR013128">
    <property type="entry name" value="Peptidase_C1A"/>
</dbReference>
<dbReference type="InterPro" id="IPR013201">
    <property type="entry name" value="Prot_inhib_I29"/>
</dbReference>
<dbReference type="Gene3D" id="3.90.70.10">
    <property type="entry name" value="Cysteine proteinases"/>
    <property type="match status" value="1"/>
</dbReference>
<sequence length="940" mass="103469">MKLNYLSLFLILFFSIFQFTEQIGVSKSPWPDKYHLELTLSIPGSSINQPITCDYDLSSNKVRIDQYHGLSVNLFRYDQDPKYYYEMVVAQTQQICFKNHSNLYSNTIPVFLPDYSKWTKLDPEVRHGVRVNAYQLTTKKHDTETIYTFYINTENNHPVQYTVKGVLDIFAQHFDEYIINYYIYIPDRVDESVFDLPKICAESDQYSYNHVFGRNLFNFKKLFPSPIKEESEFDKFLEKYSKNYAGEEYFKRKQIFERNLNKINQHNKKKSTYTLAVNKFADLTFEEVESIYLLPKRDVPISKQSSLNFNSEKLMPNDQLPHHFNWLNYGAVTSVKDQGTCSSSWAFAAAGTLEGQYFLATSNLESVSAQNIIDCSWESEYPSYGCDGSSHWKALNAVKEMGGFMNKNDYPYLSVSGYCAFDKSQSLSTIDKIVNITSSDYEVAQSLYEYGPMSISLHVIESLLFYSGGLYNDVMCSQENVNYAALLIGYGFWEEDPTQAYWLIKSSWGDTWGDEGYLYIARDNNLCGARPGQARPGQARPGQARPGQARLGQARPGQARPGQARPGQARPGQARPGQARPGQARPGQARPGQARPGQARPGQARPGQARPGQARPGQARPGRPGQARPGQARPGQARPGQARQARPGQARPGQARPGQARPGQARPGQAGRPGQARPGQARQARPGQARPGQARPGQARPGRPGQARPGQARPGQARPGQARPGQARPGQARPGQARPGQAGQAGQARPGQARQARPGQARPGQAGQARPGQARPGRRQGRPGQARPGQARPGQARPGQARQARPGQARQARPGRLGQARQARPGRPGQARPGQARPGQARLGQARQARQARPGGRPGQAGQARPGRPGQARPGQAGQARPGQARQARPGQAGQARPGQARPGQARPGQARPGYARQARPARQARQAGRPGQAGQARPG</sequence>
<dbReference type="Pfam" id="PF08246">
    <property type="entry name" value="Inhibitor_I29"/>
    <property type="match status" value="1"/>
</dbReference>
<feature type="domain" description="Peptidase C1A papain C-terminal" evidence="4">
    <location>
        <begin position="320"/>
        <end position="538"/>
    </location>
</feature>
<evidence type="ECO:0000313" key="6">
    <source>
        <dbReference type="EMBL" id="KAJ6237109.1"/>
    </source>
</evidence>
<feature type="domain" description="Cathepsin propeptide inhibitor" evidence="5">
    <location>
        <begin position="233"/>
        <end position="288"/>
    </location>
</feature>
<feature type="compositionally biased region" description="Low complexity" evidence="2">
    <location>
        <begin position="782"/>
        <end position="816"/>
    </location>
</feature>
<dbReference type="Pfam" id="PF00112">
    <property type="entry name" value="Peptidase_C1"/>
    <property type="match status" value="1"/>
</dbReference>
<feature type="compositionally biased region" description="Low complexity" evidence="2">
    <location>
        <begin position="834"/>
        <end position="940"/>
    </location>
</feature>